<comment type="caution">
    <text evidence="1">The sequence shown here is derived from an EMBL/GenBank/DDBJ whole genome shotgun (WGS) entry which is preliminary data.</text>
</comment>
<gene>
    <name evidence="1" type="ORF">ACFSC0_13845</name>
</gene>
<name>A0ABW4N2T6_9CAUL</name>
<sequence length="233" mass="25518">MSPRYAVYYAPPAESALWRKASAWLGRDADTGDALERPALPGLDGLDLEALTQDPRGYGFHATLKAPFELAADATEDELLAFAGRFAADRPAFEAEIAPAALGAFLAFRPMGASLALSELAADCVRAFDPFRAPLSEFDLARRRRAPLTPEQDAQLVQWGYPYVFGDFRFHMTLSGSIRDEAVRARVLAALQAHFAEETGPHRFAGIAIFKQPDRNAPFTILERFGFKAKVAA</sequence>
<dbReference type="Proteomes" id="UP001597237">
    <property type="component" value="Unassembled WGS sequence"/>
</dbReference>
<reference evidence="2" key="1">
    <citation type="journal article" date="2019" name="Int. J. Syst. Evol. Microbiol.">
        <title>The Global Catalogue of Microorganisms (GCM) 10K type strain sequencing project: providing services to taxonomists for standard genome sequencing and annotation.</title>
        <authorList>
            <consortium name="The Broad Institute Genomics Platform"/>
            <consortium name="The Broad Institute Genome Sequencing Center for Infectious Disease"/>
            <person name="Wu L."/>
            <person name="Ma J."/>
        </authorList>
    </citation>
    <scope>NUCLEOTIDE SEQUENCE [LARGE SCALE GENOMIC DNA]</scope>
    <source>
        <strain evidence="2">DFY28</strain>
    </source>
</reference>
<dbReference type="InterPro" id="IPR009389">
    <property type="entry name" value="DUF1045"/>
</dbReference>
<dbReference type="Pfam" id="PF06299">
    <property type="entry name" value="DUF1045"/>
    <property type="match status" value="1"/>
</dbReference>
<organism evidence="1 2">
    <name type="scientific">Phenylobacterium terrae</name>
    <dbReference type="NCBI Taxonomy" id="2665495"/>
    <lineage>
        <taxon>Bacteria</taxon>
        <taxon>Pseudomonadati</taxon>
        <taxon>Pseudomonadota</taxon>
        <taxon>Alphaproteobacteria</taxon>
        <taxon>Caulobacterales</taxon>
        <taxon>Caulobacteraceae</taxon>
        <taxon>Phenylobacterium</taxon>
    </lineage>
</organism>
<dbReference type="EMBL" id="JBHUEY010000001">
    <property type="protein sequence ID" value="MFD1784484.1"/>
    <property type="molecule type" value="Genomic_DNA"/>
</dbReference>
<dbReference type="PIRSF" id="PIRSF033328">
    <property type="entry name" value="Phest_Mll4975"/>
    <property type="match status" value="1"/>
</dbReference>
<dbReference type="NCBIfam" id="TIGR03223">
    <property type="entry name" value="Phn_opern_protn"/>
    <property type="match status" value="1"/>
</dbReference>
<dbReference type="RefSeq" id="WP_377283569.1">
    <property type="nucleotide sequence ID" value="NZ_JBHRSI010000009.1"/>
</dbReference>
<keyword evidence="2" id="KW-1185">Reference proteome</keyword>
<proteinExistence type="predicted"/>
<evidence type="ECO:0000313" key="1">
    <source>
        <dbReference type="EMBL" id="MFD1784484.1"/>
    </source>
</evidence>
<evidence type="ECO:0000313" key="2">
    <source>
        <dbReference type="Proteomes" id="UP001597237"/>
    </source>
</evidence>
<protein>
    <submittedName>
        <fullName evidence="1">DUF1045 domain-containing protein</fullName>
    </submittedName>
</protein>
<accession>A0ABW4N2T6</accession>